<reference evidence="1" key="3">
    <citation type="submission" date="2018-07" db="EMBL/GenBank/DDBJ databases">
        <title>WGS assembly of Glycine max.</title>
        <authorList>
            <person name="Schmutz J."/>
            <person name="Cannon S."/>
            <person name="Schlueter J."/>
            <person name="Ma J."/>
            <person name="Mitros T."/>
            <person name="Nelson W."/>
            <person name="Hyten D."/>
            <person name="Song Q."/>
            <person name="Thelen J."/>
            <person name="Cheng J."/>
            <person name="Xu D."/>
            <person name="Hellsten U."/>
            <person name="May G."/>
            <person name="Yu Y."/>
            <person name="Sakurai T."/>
            <person name="Umezawa T."/>
            <person name="Bhattacharyya M."/>
            <person name="Sandhu D."/>
            <person name="Valliyodan B."/>
            <person name="Lindquist E."/>
            <person name="Peto M."/>
            <person name="Grant D."/>
            <person name="Shu S."/>
            <person name="Goodstein D."/>
            <person name="Barry K."/>
            <person name="Futrell-Griggs M."/>
            <person name="Abernathy B."/>
            <person name="Du J."/>
            <person name="Tian Z."/>
            <person name="Zhu L."/>
            <person name="Gill N."/>
            <person name="Joshi T."/>
            <person name="Libault M."/>
            <person name="Sethuraman A."/>
            <person name="Zhang X."/>
            <person name="Shinozaki K."/>
            <person name="Nguyen H."/>
            <person name="Wing R."/>
            <person name="Cregan P."/>
            <person name="Specht J."/>
            <person name="Grimwood J."/>
            <person name="Rokhsar D."/>
            <person name="Stacey G."/>
            <person name="Shoemaker R."/>
            <person name="Jackson S."/>
        </authorList>
    </citation>
    <scope>NUCLEOTIDE SEQUENCE</scope>
    <source>
        <tissue evidence="1">Callus</tissue>
    </source>
</reference>
<dbReference type="EMBL" id="CM000839">
    <property type="protein sequence ID" value="KRH54809.1"/>
    <property type="molecule type" value="Genomic_DNA"/>
</dbReference>
<dbReference type="EnsemblPlants" id="KRH54809">
    <property type="protein sequence ID" value="KRH54809"/>
    <property type="gene ID" value="GLYMA_06G210500"/>
</dbReference>
<dbReference type="Proteomes" id="UP000008827">
    <property type="component" value="Chromosome 6"/>
</dbReference>
<organism evidence="1">
    <name type="scientific">Glycine max</name>
    <name type="common">Soybean</name>
    <name type="synonym">Glycine hispida</name>
    <dbReference type="NCBI Taxonomy" id="3847"/>
    <lineage>
        <taxon>Eukaryota</taxon>
        <taxon>Viridiplantae</taxon>
        <taxon>Streptophyta</taxon>
        <taxon>Embryophyta</taxon>
        <taxon>Tracheophyta</taxon>
        <taxon>Spermatophyta</taxon>
        <taxon>Magnoliopsida</taxon>
        <taxon>eudicotyledons</taxon>
        <taxon>Gunneridae</taxon>
        <taxon>Pentapetalae</taxon>
        <taxon>rosids</taxon>
        <taxon>fabids</taxon>
        <taxon>Fabales</taxon>
        <taxon>Fabaceae</taxon>
        <taxon>Papilionoideae</taxon>
        <taxon>50 kb inversion clade</taxon>
        <taxon>NPAAA clade</taxon>
        <taxon>indigoferoid/millettioid clade</taxon>
        <taxon>Phaseoleae</taxon>
        <taxon>Glycine</taxon>
        <taxon>Glycine subgen. Soja</taxon>
    </lineage>
</organism>
<dbReference type="InParanoid" id="A0A0R0JQG3"/>
<reference evidence="2" key="2">
    <citation type="submission" date="2018-02" db="UniProtKB">
        <authorList>
            <consortium name="EnsemblPlants"/>
        </authorList>
    </citation>
    <scope>IDENTIFICATION</scope>
    <source>
        <strain evidence="2">Williams 82</strain>
    </source>
</reference>
<evidence type="ECO:0000313" key="1">
    <source>
        <dbReference type="EMBL" id="KRH54809.1"/>
    </source>
</evidence>
<dbReference type="PANTHER" id="PTHR48475:SF2">
    <property type="entry name" value="RIBONUCLEASE H"/>
    <property type="match status" value="1"/>
</dbReference>
<dbReference type="AlphaFoldDB" id="A0A0R0JQG3"/>
<reference evidence="1 2" key="1">
    <citation type="journal article" date="2010" name="Nature">
        <title>Genome sequence of the palaeopolyploid soybean.</title>
        <authorList>
            <person name="Schmutz J."/>
            <person name="Cannon S.B."/>
            <person name="Schlueter J."/>
            <person name="Ma J."/>
            <person name="Mitros T."/>
            <person name="Nelson W."/>
            <person name="Hyten D.L."/>
            <person name="Song Q."/>
            <person name="Thelen J.J."/>
            <person name="Cheng J."/>
            <person name="Xu D."/>
            <person name="Hellsten U."/>
            <person name="May G.D."/>
            <person name="Yu Y."/>
            <person name="Sakurai T."/>
            <person name="Umezawa T."/>
            <person name="Bhattacharyya M.K."/>
            <person name="Sandhu D."/>
            <person name="Valliyodan B."/>
            <person name="Lindquist E."/>
            <person name="Peto M."/>
            <person name="Grant D."/>
            <person name="Shu S."/>
            <person name="Goodstein D."/>
            <person name="Barry K."/>
            <person name="Futrell-Griggs M."/>
            <person name="Abernathy B."/>
            <person name="Du J."/>
            <person name="Tian Z."/>
            <person name="Zhu L."/>
            <person name="Gill N."/>
            <person name="Joshi T."/>
            <person name="Libault M."/>
            <person name="Sethuraman A."/>
            <person name="Zhang X.-C."/>
            <person name="Shinozaki K."/>
            <person name="Nguyen H.T."/>
            <person name="Wing R.A."/>
            <person name="Cregan P."/>
            <person name="Specht J."/>
            <person name="Grimwood J."/>
            <person name="Rokhsar D."/>
            <person name="Stacey G."/>
            <person name="Shoemaker R.C."/>
            <person name="Jackson S.A."/>
        </authorList>
    </citation>
    <scope>NUCLEOTIDE SEQUENCE</scope>
    <source>
        <strain evidence="2">cv. Williams 82</strain>
        <tissue evidence="1">Callus</tissue>
    </source>
</reference>
<keyword evidence="3" id="KW-1185">Reference proteome</keyword>
<accession>A0A0R0JQG3</accession>
<dbReference type="PANTHER" id="PTHR48475">
    <property type="entry name" value="RIBONUCLEASE H"/>
    <property type="match status" value="1"/>
</dbReference>
<evidence type="ECO:0000313" key="2">
    <source>
        <dbReference type="EnsemblPlants" id="KRH54809"/>
    </source>
</evidence>
<sequence>MAREEEELNWMTPYRNFLIQGVLPSDENGTRCLKRKASYYAILDGELFKRGLTKPLLKCLNNQQIDYVMKELHEGICGLHT</sequence>
<evidence type="ECO:0000313" key="3">
    <source>
        <dbReference type="Proteomes" id="UP000008827"/>
    </source>
</evidence>
<proteinExistence type="predicted"/>
<dbReference type="Gramene" id="KRH54809">
    <property type="protein sequence ID" value="KRH54809"/>
    <property type="gene ID" value="GLYMA_06G210500"/>
</dbReference>
<protein>
    <submittedName>
        <fullName evidence="1 2">Uncharacterized protein</fullName>
    </submittedName>
</protein>
<dbReference type="OMA" id="QIDYVMK"/>
<gene>
    <name evidence="1" type="ORF">GLYMA_06G210500</name>
</gene>
<name>A0A0R0JQG3_SOYBN</name>